<dbReference type="PANTHER" id="PTHR43398:SF1">
    <property type="entry name" value="DOLICHOL-PHOSPHATE MANNOSYLTRANSFERASE SUBUNIT 1"/>
    <property type="match status" value="1"/>
</dbReference>
<dbReference type="SUPFAM" id="SSF53448">
    <property type="entry name" value="Nucleotide-diphospho-sugar transferases"/>
    <property type="match status" value="1"/>
</dbReference>
<feature type="transmembrane region" description="Helical" evidence="4">
    <location>
        <begin position="374"/>
        <end position="407"/>
    </location>
</feature>
<dbReference type="PANTHER" id="PTHR43398">
    <property type="entry name" value="DOLICHOL-PHOSPHATE MANNOSYLTRANSFERASE SUBUNIT 1"/>
    <property type="match status" value="1"/>
</dbReference>
<organism evidence="6 7">
    <name type="scientific">Candidatus Magasanikbacteria bacterium RIFCSPLOWO2_01_FULL_40_15</name>
    <dbReference type="NCBI Taxonomy" id="1798686"/>
    <lineage>
        <taxon>Bacteria</taxon>
        <taxon>Candidatus Magasanikiibacteriota</taxon>
    </lineage>
</organism>
<keyword evidence="4" id="KW-0472">Membrane</keyword>
<evidence type="ECO:0000313" key="6">
    <source>
        <dbReference type="EMBL" id="OGH78489.1"/>
    </source>
</evidence>
<feature type="transmembrane region" description="Helical" evidence="4">
    <location>
        <begin position="469"/>
        <end position="489"/>
    </location>
</feature>
<dbReference type="CDD" id="cd06442">
    <property type="entry name" value="DPM1_like"/>
    <property type="match status" value="1"/>
</dbReference>
<feature type="transmembrane region" description="Helical" evidence="4">
    <location>
        <begin position="301"/>
        <end position="321"/>
    </location>
</feature>
<feature type="transmembrane region" description="Helical" evidence="4">
    <location>
        <begin position="548"/>
        <end position="568"/>
    </location>
</feature>
<dbReference type="GO" id="GO:0004582">
    <property type="term" value="F:dolichyl-phosphate beta-D-mannosyltransferase activity"/>
    <property type="evidence" value="ECO:0007669"/>
    <property type="project" value="InterPro"/>
</dbReference>
<evidence type="ECO:0000259" key="5">
    <source>
        <dbReference type="Pfam" id="PF00535"/>
    </source>
</evidence>
<gene>
    <name evidence="6" type="ORF">A2983_03160</name>
</gene>
<dbReference type="InterPro" id="IPR001173">
    <property type="entry name" value="Glyco_trans_2-like"/>
</dbReference>
<dbReference type="InterPro" id="IPR029044">
    <property type="entry name" value="Nucleotide-diphossugar_trans"/>
</dbReference>
<proteinExistence type="inferred from homology"/>
<protein>
    <recommendedName>
        <fullName evidence="5">Glycosyltransferase 2-like domain-containing protein</fullName>
    </recommendedName>
</protein>
<comment type="caution">
    <text evidence="6">The sequence shown here is derived from an EMBL/GenBank/DDBJ whole genome shotgun (WGS) entry which is preliminary data.</text>
</comment>
<feature type="transmembrane region" description="Helical" evidence="4">
    <location>
        <begin position="574"/>
        <end position="594"/>
    </location>
</feature>
<sequence>MNEKIFISIATYNEKENIEKLIRRIFDLKINNLSVIVVDDNSPDGTSAVVKKMQNQFPSIFLIERSDKLGYGAAHKVAFVKALESGAEIIISMDADFSHDPNEIPNLITQIEKGYDVVVGSRKVNGGKIVGWGLWRKFCSIGATVVARLVLGIRTRDLTTGFRAYKRKVFEIISIDEITSTGYSFLEESIYLIEKYDFNVKEIPVVFLNREYGKSKLTWQEIIYFFKTIFELRINSWNKFFLNKQNIPLILLSVSFFIGIWHALPMLDVVGDEMYYVGGVLRAMENFTLIPAFGEVPYGTITYLLNYVLIGGFVLILFFFFEFNIYNLKLFLIQSPGIMYLIPRLLSAFLAMVYLGLFNKVLKREIKDYKSRMFILVLTFTNMLIVSVLHTGKMWILSTLLVLISFYYLFQTLDSEINLDKSKKNGYIFLSILFGFLATANFIFFGFALINIPLLLIFFRRDKEKQIKILKYTFISLLVFAVILCLNFANTKELIMGLWIERNQTAVGQNLTIMSSFWLYFKKILVFFPLHILAIALTLKENIKNKKLFVISVIYFFTYFILVSVIGTRSFTVYAYYRYVFPLGFFLSLILISLNFKFRKYFYIISAISIFYFIFILYFISVPTTYNKAHNWVINNLNQGNVVVLNGIRLLELPKNKESYMSYQKEACATKCRNTIDNNLNASIKFFTKDWHSEPSTVPVAGSEVYYIEYDQNPKVGQEQVAEFSNKANNAFDLETHVANYFDLDFFHIKNFGSDIFIYKDKIK</sequence>
<evidence type="ECO:0000256" key="3">
    <source>
        <dbReference type="ARBA" id="ARBA00022679"/>
    </source>
</evidence>
<dbReference type="EMBL" id="MFQH01000009">
    <property type="protein sequence ID" value="OGH78489.1"/>
    <property type="molecule type" value="Genomic_DNA"/>
</dbReference>
<feature type="transmembrane region" description="Helical" evidence="4">
    <location>
        <begin position="276"/>
        <end position="294"/>
    </location>
</feature>
<dbReference type="Pfam" id="PF00535">
    <property type="entry name" value="Glycos_transf_2"/>
    <property type="match status" value="1"/>
</dbReference>
<feature type="transmembrane region" description="Helical" evidence="4">
    <location>
        <begin position="427"/>
        <end position="457"/>
    </location>
</feature>
<comment type="similarity">
    <text evidence="1">Belongs to the glycosyltransferase 2 family.</text>
</comment>
<keyword evidence="3" id="KW-0808">Transferase</keyword>
<evidence type="ECO:0000256" key="2">
    <source>
        <dbReference type="ARBA" id="ARBA00022676"/>
    </source>
</evidence>
<keyword evidence="2" id="KW-0328">Glycosyltransferase</keyword>
<feature type="transmembrane region" description="Helical" evidence="4">
    <location>
        <begin position="517"/>
        <end position="536"/>
    </location>
</feature>
<name>A0A1F6N3K0_9BACT</name>
<dbReference type="AlphaFoldDB" id="A0A1F6N3K0"/>
<feature type="transmembrane region" description="Helical" evidence="4">
    <location>
        <begin position="341"/>
        <end position="362"/>
    </location>
</feature>
<dbReference type="FunFam" id="3.90.550.10:FF:000122">
    <property type="entry name" value="Dolichol-phosphate mannosyltransferase subunit 1"/>
    <property type="match status" value="1"/>
</dbReference>
<dbReference type="Gene3D" id="3.90.550.10">
    <property type="entry name" value="Spore Coat Polysaccharide Biosynthesis Protein SpsA, Chain A"/>
    <property type="match status" value="1"/>
</dbReference>
<feature type="domain" description="Glycosyltransferase 2-like" evidence="5">
    <location>
        <begin position="8"/>
        <end position="171"/>
    </location>
</feature>
<dbReference type="Proteomes" id="UP000177040">
    <property type="component" value="Unassembled WGS sequence"/>
</dbReference>
<evidence type="ECO:0000256" key="4">
    <source>
        <dbReference type="SAM" id="Phobius"/>
    </source>
</evidence>
<feature type="transmembrane region" description="Helical" evidence="4">
    <location>
        <begin position="601"/>
        <end position="620"/>
    </location>
</feature>
<reference evidence="6 7" key="1">
    <citation type="journal article" date="2016" name="Nat. Commun.">
        <title>Thousands of microbial genomes shed light on interconnected biogeochemical processes in an aquifer system.</title>
        <authorList>
            <person name="Anantharaman K."/>
            <person name="Brown C.T."/>
            <person name="Hug L.A."/>
            <person name="Sharon I."/>
            <person name="Castelle C.J."/>
            <person name="Probst A.J."/>
            <person name="Thomas B.C."/>
            <person name="Singh A."/>
            <person name="Wilkins M.J."/>
            <person name="Karaoz U."/>
            <person name="Brodie E.L."/>
            <person name="Williams K.H."/>
            <person name="Hubbard S.S."/>
            <person name="Banfield J.F."/>
        </authorList>
    </citation>
    <scope>NUCLEOTIDE SEQUENCE [LARGE SCALE GENOMIC DNA]</scope>
</reference>
<dbReference type="InterPro" id="IPR039528">
    <property type="entry name" value="DPM1-like"/>
</dbReference>
<keyword evidence="4" id="KW-1133">Transmembrane helix</keyword>
<dbReference type="GO" id="GO:0016020">
    <property type="term" value="C:membrane"/>
    <property type="evidence" value="ECO:0007669"/>
    <property type="project" value="GOC"/>
</dbReference>
<dbReference type="GO" id="GO:0009247">
    <property type="term" value="P:glycolipid biosynthetic process"/>
    <property type="evidence" value="ECO:0007669"/>
    <property type="project" value="TreeGrafter"/>
</dbReference>
<evidence type="ECO:0000256" key="1">
    <source>
        <dbReference type="ARBA" id="ARBA00006739"/>
    </source>
</evidence>
<feature type="transmembrane region" description="Helical" evidence="4">
    <location>
        <begin position="247"/>
        <end position="264"/>
    </location>
</feature>
<evidence type="ECO:0000313" key="7">
    <source>
        <dbReference type="Proteomes" id="UP000177040"/>
    </source>
</evidence>
<accession>A0A1F6N3K0</accession>
<keyword evidence="4" id="KW-0812">Transmembrane</keyword>